<accession>A0A183AHP6</accession>
<organism evidence="4">
    <name type="scientific">Echinostoma caproni</name>
    <dbReference type="NCBI Taxonomy" id="27848"/>
    <lineage>
        <taxon>Eukaryota</taxon>
        <taxon>Metazoa</taxon>
        <taxon>Spiralia</taxon>
        <taxon>Lophotrochozoa</taxon>
        <taxon>Platyhelminthes</taxon>
        <taxon>Trematoda</taxon>
        <taxon>Digenea</taxon>
        <taxon>Plagiorchiida</taxon>
        <taxon>Echinostomata</taxon>
        <taxon>Echinostomatoidea</taxon>
        <taxon>Echinostomatidae</taxon>
        <taxon>Echinostoma</taxon>
    </lineage>
</organism>
<dbReference type="AlphaFoldDB" id="A0A183AHP6"/>
<feature type="compositionally biased region" description="Polar residues" evidence="1">
    <location>
        <begin position="585"/>
        <end position="614"/>
    </location>
</feature>
<name>A0A183AHP6_9TREM</name>
<dbReference type="Proteomes" id="UP000272942">
    <property type="component" value="Unassembled WGS sequence"/>
</dbReference>
<feature type="region of interest" description="Disordered" evidence="1">
    <location>
        <begin position="551"/>
        <end position="614"/>
    </location>
</feature>
<dbReference type="EMBL" id="UZAN01043484">
    <property type="protein sequence ID" value="VDP78481.1"/>
    <property type="molecule type" value="Genomic_DNA"/>
</dbReference>
<feature type="region of interest" description="Disordered" evidence="1">
    <location>
        <begin position="487"/>
        <end position="506"/>
    </location>
</feature>
<evidence type="ECO:0000313" key="4">
    <source>
        <dbReference type="WBParaSite" id="ECPE_0000649401-mRNA-1"/>
    </source>
</evidence>
<feature type="region of interest" description="Disordered" evidence="1">
    <location>
        <begin position="326"/>
        <end position="346"/>
    </location>
</feature>
<evidence type="ECO:0000313" key="3">
    <source>
        <dbReference type="Proteomes" id="UP000272942"/>
    </source>
</evidence>
<dbReference type="OrthoDB" id="6256369at2759"/>
<protein>
    <submittedName>
        <fullName evidence="4">PH-response transcription factor pacC/RIM101</fullName>
    </submittedName>
</protein>
<feature type="compositionally biased region" description="Acidic residues" evidence="1">
    <location>
        <begin position="557"/>
        <end position="566"/>
    </location>
</feature>
<feature type="compositionally biased region" description="Polar residues" evidence="1">
    <location>
        <begin position="495"/>
        <end position="506"/>
    </location>
</feature>
<proteinExistence type="predicted"/>
<evidence type="ECO:0000256" key="1">
    <source>
        <dbReference type="SAM" id="MobiDB-lite"/>
    </source>
</evidence>
<feature type="region of interest" description="Disordered" evidence="1">
    <location>
        <begin position="227"/>
        <end position="250"/>
    </location>
</feature>
<reference evidence="2 3" key="2">
    <citation type="submission" date="2018-11" db="EMBL/GenBank/DDBJ databases">
        <authorList>
            <consortium name="Pathogen Informatics"/>
        </authorList>
    </citation>
    <scope>NUCLEOTIDE SEQUENCE [LARGE SCALE GENOMIC DNA]</scope>
    <source>
        <strain evidence="2 3">Egypt</strain>
    </source>
</reference>
<keyword evidence="3" id="KW-1185">Reference proteome</keyword>
<reference evidence="4" key="1">
    <citation type="submission" date="2016-06" db="UniProtKB">
        <authorList>
            <consortium name="WormBaseParasite"/>
        </authorList>
    </citation>
    <scope>IDENTIFICATION</scope>
</reference>
<sequence>MKHEDGDAHVYDQPEPDWVSSSLKCYHDTIRAVGQDQSEVRSKSGCPAGFPLITTEASITADCLDFLFDNPEAESTLTGPLAPSALTALLNSLAQRVPYPRLSEALHCVQLTWDHVLAMLARYRSDCIVLQANLAEAKSHADRIQCQLNQIDANWTAAMRAAWLADASLEIIDSLNQLYATELAIMLYRQTKKSFLAAQAFSTLSSSTSSSSIPRRGKSVQITCSTRRPVIHGSGGPGRPTQSSNPSSLSSCSAVALANPSSPQHPYAIYAVPGYAGTDYDVHTTPSGPITAQFTLNLRTLQSFRYQAEISAQALLDRYEQLDSNTPDRFYPTVSSTSTGPGGPGGNAVVTGNGGITSASLNRALSRTQNMAPISPGLLSIHSPLGPPVPSTQSLTGSSVYANSWYVSLGRLGRSNNGPTPAPEQTSIGSGGLGSGYLINQNKLTNLNYPLGRGSTKSIPHPHPTGVGVGGIGNGTGVGTPGVINSTNGCGGWQTPDSGAGSSSTHEVTQPVLFPTVFPPGLIELGAYDTVLDLMPPVLIHPNATGDGHVHSSFCDTDSDSSDSSDGDPGAELAPIHPNIPASVTGLTSVGQSTGTGPPNESTQSTPIPISTGWSRSDERKLRVLLHQLIHSRRVLRSTIVEQLPSNLTDDDGLSDGHQSVSRESFPTGFAIHAFPNLFQFGGVPLQFQSRNRNNRISVTMSTNRGVEKDCPRYAER</sequence>
<gene>
    <name evidence="2" type="ORF">ECPE_LOCUS6481</name>
</gene>
<dbReference type="WBParaSite" id="ECPE_0000649401-mRNA-1">
    <property type="protein sequence ID" value="ECPE_0000649401-mRNA-1"/>
    <property type="gene ID" value="ECPE_0000649401"/>
</dbReference>
<evidence type="ECO:0000313" key="2">
    <source>
        <dbReference type="EMBL" id="VDP78481.1"/>
    </source>
</evidence>